<dbReference type="Pfam" id="PF05345">
    <property type="entry name" value="He_PIG"/>
    <property type="match status" value="1"/>
</dbReference>
<dbReference type="GO" id="GO:0005509">
    <property type="term" value="F:calcium ion binding"/>
    <property type="evidence" value="ECO:0007669"/>
    <property type="project" value="InterPro"/>
</dbReference>
<dbReference type="GO" id="GO:0016020">
    <property type="term" value="C:membrane"/>
    <property type="evidence" value="ECO:0007669"/>
    <property type="project" value="InterPro"/>
</dbReference>
<evidence type="ECO:0000313" key="1">
    <source>
        <dbReference type="EMBL" id="SFD83560.1"/>
    </source>
</evidence>
<reference evidence="2" key="1">
    <citation type="submission" date="2016-10" db="EMBL/GenBank/DDBJ databases">
        <authorList>
            <person name="Varghese N."/>
            <person name="Submissions S."/>
        </authorList>
    </citation>
    <scope>NUCLEOTIDE SEQUENCE [LARGE SCALE GENOMIC DNA]</scope>
    <source>
        <strain evidence="2">CGMCC 1.12041</strain>
    </source>
</reference>
<dbReference type="RefSeq" id="WP_091876846.1">
    <property type="nucleotide sequence ID" value="NZ_FOLD01000040.1"/>
</dbReference>
<sequence length="493" mass="49199">MAQIYNSNLDAVTLGSTPAGWVALSGAFIVQDAAGGGRPVSGTRATFTQAEDGKNSLYTAAGALANMEIQHSHKVYIAGGDVSMNYLWLRANADVSIGYRIDFIYSGGNLQAHTLRFGAGGFSTAMTGAPFAVATNDLVYIAARIVGGVISVYMWKSTGSRPATPTFTLTDASPIAAAGYPGFSSHTGTTSAAASSDDIIVDDMAADTLAPVLSSPTGTSSGATTGTASVSTNEGAGTAWCLTLAASASDPDGPTIEASGTSKSITATGVQSWPTRTSLTTGVPVKNWFYQKDPSGNGSNVVSSASFTPTASNAAPTFTGNIANITGTGGAAITPVTVASAFADTDALTYSASPGGTAWPSGLTINPTTGAISGTVGTSTTTGLKVRATDTASQTVDSNAFSVTMSAAPVAGTLTTQDFKNGTGQVLANLTGLNVSVLAVPSGAFVKSFASETTDAGGFNSVTDALIVPGTKYAHITINSAGTVIGAELITAT</sequence>
<keyword evidence="2" id="KW-1185">Reference proteome</keyword>
<dbReference type="STRING" id="1164594.SAMN05216204_14023"/>
<dbReference type="InterPro" id="IPR013783">
    <property type="entry name" value="Ig-like_fold"/>
</dbReference>
<gene>
    <name evidence="1" type="ORF">SAMN05216204_14023</name>
</gene>
<evidence type="ECO:0000313" key="2">
    <source>
        <dbReference type="Proteomes" id="UP000198639"/>
    </source>
</evidence>
<dbReference type="SUPFAM" id="SSF49313">
    <property type="entry name" value="Cadherin-like"/>
    <property type="match status" value="1"/>
</dbReference>
<dbReference type="Gene3D" id="2.60.40.10">
    <property type="entry name" value="Immunoglobulins"/>
    <property type="match status" value="1"/>
</dbReference>
<dbReference type="InterPro" id="IPR015919">
    <property type="entry name" value="Cadherin-like_sf"/>
</dbReference>
<dbReference type="EMBL" id="FOLD01000040">
    <property type="protein sequence ID" value="SFD83560.1"/>
    <property type="molecule type" value="Genomic_DNA"/>
</dbReference>
<dbReference type="AlphaFoldDB" id="A0A1I1VSP3"/>
<organism evidence="1 2">
    <name type="scientific">Massilia yuzhufengensis</name>
    <dbReference type="NCBI Taxonomy" id="1164594"/>
    <lineage>
        <taxon>Bacteria</taxon>
        <taxon>Pseudomonadati</taxon>
        <taxon>Pseudomonadota</taxon>
        <taxon>Betaproteobacteria</taxon>
        <taxon>Burkholderiales</taxon>
        <taxon>Oxalobacteraceae</taxon>
        <taxon>Telluria group</taxon>
        <taxon>Massilia</taxon>
    </lineage>
</organism>
<dbReference type="Proteomes" id="UP000198639">
    <property type="component" value="Unassembled WGS sequence"/>
</dbReference>
<accession>A0A1I1VSP3</accession>
<proteinExistence type="predicted"/>
<protein>
    <submittedName>
        <fullName evidence="1">Putative Ig domain-containing protein</fullName>
    </submittedName>
</protein>
<name>A0A1I1VSP3_9BURK</name>